<comment type="subcellular location">
    <subcellularLocation>
        <location evidence="1">Nucleus matrix</location>
    </subcellularLocation>
</comment>
<dbReference type="Gene3D" id="3.40.20.10">
    <property type="entry name" value="Severin"/>
    <property type="match status" value="1"/>
</dbReference>
<dbReference type="GO" id="GO:0015629">
    <property type="term" value="C:actin cytoskeleton"/>
    <property type="evidence" value="ECO:0007669"/>
    <property type="project" value="InterPro"/>
</dbReference>
<evidence type="ECO:0000256" key="4">
    <source>
        <dbReference type="ARBA" id="ARBA00023203"/>
    </source>
</evidence>
<evidence type="ECO:0000256" key="2">
    <source>
        <dbReference type="ARBA" id="ARBA00006844"/>
    </source>
</evidence>
<keyword evidence="9" id="KW-1185">Reference proteome</keyword>
<keyword evidence="4" id="KW-0009">Actin-binding</keyword>
<proteinExistence type="inferred from homology"/>
<feature type="compositionally biased region" description="Basic and acidic residues" evidence="6">
    <location>
        <begin position="271"/>
        <end position="284"/>
    </location>
</feature>
<dbReference type="PROSITE" id="PS51263">
    <property type="entry name" value="ADF_H"/>
    <property type="match status" value="1"/>
</dbReference>
<dbReference type="InterPro" id="IPR002108">
    <property type="entry name" value="ADF-H"/>
</dbReference>
<dbReference type="Proteomes" id="UP001365542">
    <property type="component" value="Unassembled WGS sequence"/>
</dbReference>
<dbReference type="InterPro" id="IPR029006">
    <property type="entry name" value="ADF-H/Gelsolin-like_dom_sf"/>
</dbReference>
<comment type="similarity">
    <text evidence="2">Belongs to the actin-binding proteins ADF family.</text>
</comment>
<gene>
    <name evidence="8" type="ORF">TWF694_002607</name>
</gene>
<evidence type="ECO:0000256" key="5">
    <source>
        <dbReference type="ARBA" id="ARBA00032427"/>
    </source>
</evidence>
<evidence type="ECO:0000256" key="3">
    <source>
        <dbReference type="ARBA" id="ARBA00015630"/>
    </source>
</evidence>
<name>A0AAV9X2T7_9PEZI</name>
<reference evidence="8 9" key="1">
    <citation type="submission" date="2019-10" db="EMBL/GenBank/DDBJ databases">
        <authorList>
            <person name="Palmer J.M."/>
        </authorList>
    </citation>
    <scope>NUCLEOTIDE SEQUENCE [LARGE SCALE GENOMIC DNA]</scope>
    <source>
        <strain evidence="8 9">TWF694</strain>
    </source>
</reference>
<evidence type="ECO:0000256" key="6">
    <source>
        <dbReference type="SAM" id="MobiDB-lite"/>
    </source>
</evidence>
<feature type="region of interest" description="Disordered" evidence="6">
    <location>
        <begin position="1"/>
        <end position="118"/>
    </location>
</feature>
<dbReference type="GO" id="GO:0016363">
    <property type="term" value="C:nuclear matrix"/>
    <property type="evidence" value="ECO:0007669"/>
    <property type="project" value="UniProtKB-SubCell"/>
</dbReference>
<feature type="compositionally biased region" description="Basic and acidic residues" evidence="6">
    <location>
        <begin position="34"/>
        <end position="59"/>
    </location>
</feature>
<feature type="region of interest" description="Disordered" evidence="6">
    <location>
        <begin position="260"/>
        <end position="284"/>
    </location>
</feature>
<dbReference type="SMART" id="SM00102">
    <property type="entry name" value="ADF"/>
    <property type="match status" value="1"/>
</dbReference>
<feature type="domain" description="ADF-H" evidence="7">
    <location>
        <begin position="123"/>
        <end position="260"/>
    </location>
</feature>
<dbReference type="PANTHER" id="PTHR11913">
    <property type="entry name" value="COFILIN-RELATED"/>
    <property type="match status" value="1"/>
</dbReference>
<protein>
    <recommendedName>
        <fullName evidence="3">Cofilin</fullName>
    </recommendedName>
    <alternativeName>
        <fullName evidence="5">Actin-depolymerizing factor 1</fullName>
    </alternativeName>
</protein>
<feature type="compositionally biased region" description="Basic and acidic residues" evidence="6">
    <location>
        <begin position="68"/>
        <end position="77"/>
    </location>
</feature>
<evidence type="ECO:0000313" key="8">
    <source>
        <dbReference type="EMBL" id="KAK6533674.1"/>
    </source>
</evidence>
<evidence type="ECO:0000313" key="9">
    <source>
        <dbReference type="Proteomes" id="UP001365542"/>
    </source>
</evidence>
<evidence type="ECO:0000259" key="7">
    <source>
        <dbReference type="PROSITE" id="PS51263"/>
    </source>
</evidence>
<dbReference type="SUPFAM" id="SSF55753">
    <property type="entry name" value="Actin depolymerizing proteins"/>
    <property type="match status" value="1"/>
</dbReference>
<comment type="caution">
    <text evidence="8">The sequence shown here is derived from an EMBL/GenBank/DDBJ whole genome shotgun (WGS) entry which is preliminary data.</text>
</comment>
<feature type="compositionally biased region" description="Basic and acidic residues" evidence="6">
    <location>
        <begin position="104"/>
        <end position="118"/>
    </location>
</feature>
<organism evidence="8 9">
    <name type="scientific">Orbilia ellipsospora</name>
    <dbReference type="NCBI Taxonomy" id="2528407"/>
    <lineage>
        <taxon>Eukaryota</taxon>
        <taxon>Fungi</taxon>
        <taxon>Dikarya</taxon>
        <taxon>Ascomycota</taxon>
        <taxon>Pezizomycotina</taxon>
        <taxon>Orbiliomycetes</taxon>
        <taxon>Orbiliales</taxon>
        <taxon>Orbiliaceae</taxon>
        <taxon>Orbilia</taxon>
    </lineage>
</organism>
<accession>A0AAV9X2T7</accession>
<dbReference type="Pfam" id="PF00241">
    <property type="entry name" value="Cofilin_ADF"/>
    <property type="match status" value="1"/>
</dbReference>
<dbReference type="GO" id="GO:0030042">
    <property type="term" value="P:actin filament depolymerization"/>
    <property type="evidence" value="ECO:0007669"/>
    <property type="project" value="InterPro"/>
</dbReference>
<dbReference type="AlphaFoldDB" id="A0AAV9X2T7"/>
<dbReference type="GO" id="GO:0003779">
    <property type="term" value="F:actin binding"/>
    <property type="evidence" value="ECO:0007669"/>
    <property type="project" value="UniProtKB-KW"/>
</dbReference>
<feature type="compositionally biased region" description="Polar residues" evidence="6">
    <location>
        <begin position="78"/>
        <end position="100"/>
    </location>
</feature>
<dbReference type="InterPro" id="IPR017904">
    <property type="entry name" value="ADF/Cofilin"/>
</dbReference>
<evidence type="ECO:0000256" key="1">
    <source>
        <dbReference type="ARBA" id="ARBA00004109"/>
    </source>
</evidence>
<dbReference type="EMBL" id="JAVHJO010000011">
    <property type="protein sequence ID" value="KAK6533674.1"/>
    <property type="molecule type" value="Genomic_DNA"/>
</dbReference>
<sequence>MAATHEDPPAYETLDMPTQPPVQLAEKPNSNSHESSHEQPHPEQHHERPHEYAHEDHLRVRLGRLRGRSKERSRERSNSPNNISNDASSRESSISHPTLLSSREASRENSRSRSWGRHHDEDRIKIHDDCIRYHLSLLQKNEEKRKIGYIIFRHDENAAGQVIVERVGRNVASREEFLEKLPDNMCRHASVRFDCELDDGRVKERVGFVAWVPETASDTQKEIFAHSQPIFKGFLQGLDCSVKTGDKASIFKELEDRARAKKAKKGGKPGDLNREHSDIEIVLK</sequence>